<accession>A0A7V1GDM0</accession>
<proteinExistence type="predicted"/>
<dbReference type="Gene3D" id="3.90.1340.10">
    <property type="entry name" value="Phage tail collar domain"/>
    <property type="match status" value="1"/>
</dbReference>
<feature type="domain" description="Phage tail collar" evidence="1">
    <location>
        <begin position="8"/>
        <end position="64"/>
    </location>
</feature>
<dbReference type="Proteomes" id="UP000886188">
    <property type="component" value="Unassembled WGS sequence"/>
</dbReference>
<comment type="caution">
    <text evidence="2">The sequence shown here is derived from an EMBL/GenBank/DDBJ whole genome shotgun (WGS) entry which is preliminary data.</text>
</comment>
<dbReference type="Pfam" id="PF07484">
    <property type="entry name" value="Collar"/>
    <property type="match status" value="1"/>
</dbReference>
<organism evidence="2">
    <name type="scientific">Pseudoalteromonas prydzensis</name>
    <dbReference type="NCBI Taxonomy" id="182141"/>
    <lineage>
        <taxon>Bacteria</taxon>
        <taxon>Pseudomonadati</taxon>
        <taxon>Pseudomonadota</taxon>
        <taxon>Gammaproteobacteria</taxon>
        <taxon>Alteromonadales</taxon>
        <taxon>Pseudoalteromonadaceae</taxon>
        <taxon>Pseudoalteromonas</taxon>
    </lineage>
</organism>
<sequence length="232" mass="23714">MSAEPFIGDVEIFAGNFAPRNWAMCEGQLLAISSNTALFSIIGTIYGGDGRTTMALPDIRGRAPIGFGRGPGLSEYRLGQKGGSESVHILPTNLPAMQGMVSLPSSAQSVSVSIPGQTITGVTGAANIATAQNADTGEPTAGAALATVVAGGGPDKQELIYQTAPSSLLSLGNVTVNSFDIPAQANVALTLPANSLQGTTSLPGGNQSMDIRTPYIAMNYVIALFGIFPSRN</sequence>
<dbReference type="InterPro" id="IPR011083">
    <property type="entry name" value="Phage_tail_collar_dom"/>
</dbReference>
<dbReference type="EMBL" id="DRGM01000054">
    <property type="protein sequence ID" value="HEA15803.1"/>
    <property type="molecule type" value="Genomic_DNA"/>
</dbReference>
<dbReference type="AlphaFoldDB" id="A0A7V1GDM0"/>
<dbReference type="RefSeq" id="WP_304180331.1">
    <property type="nucleotide sequence ID" value="NZ_DRGM01000054.1"/>
</dbReference>
<name>A0A7V1GDM0_9GAMM</name>
<dbReference type="InterPro" id="IPR037053">
    <property type="entry name" value="Phage_tail_collar_dom_sf"/>
</dbReference>
<evidence type="ECO:0000313" key="2">
    <source>
        <dbReference type="EMBL" id="HEA15803.1"/>
    </source>
</evidence>
<gene>
    <name evidence="2" type="ORF">ENH88_05000</name>
</gene>
<reference evidence="2" key="1">
    <citation type="journal article" date="2020" name="mSystems">
        <title>Genome- and Community-Level Interaction Insights into Carbon Utilization and Element Cycling Functions of Hydrothermarchaeota in Hydrothermal Sediment.</title>
        <authorList>
            <person name="Zhou Z."/>
            <person name="Liu Y."/>
            <person name="Xu W."/>
            <person name="Pan J."/>
            <person name="Luo Z.H."/>
            <person name="Li M."/>
        </authorList>
    </citation>
    <scope>NUCLEOTIDE SEQUENCE [LARGE SCALE GENOMIC DNA]</scope>
    <source>
        <strain evidence="2">HyVt-346</strain>
    </source>
</reference>
<protein>
    <submittedName>
        <fullName evidence="2">Phage tail protein</fullName>
    </submittedName>
</protein>
<evidence type="ECO:0000259" key="1">
    <source>
        <dbReference type="Pfam" id="PF07484"/>
    </source>
</evidence>
<dbReference type="SUPFAM" id="SSF88874">
    <property type="entry name" value="Receptor-binding domain of short tail fibre protein gp12"/>
    <property type="match status" value="1"/>
</dbReference>